<organism evidence="1 2">
    <name type="scientific">Glarea lozoyensis (strain ATCC 74030 / MF5533)</name>
    <dbReference type="NCBI Taxonomy" id="1104152"/>
    <lineage>
        <taxon>Eukaryota</taxon>
        <taxon>Fungi</taxon>
        <taxon>Dikarya</taxon>
        <taxon>Ascomycota</taxon>
        <taxon>Pezizomycotina</taxon>
        <taxon>Leotiomycetes</taxon>
        <taxon>Helotiales</taxon>
        <taxon>Helotiaceae</taxon>
        <taxon>Glarea</taxon>
    </lineage>
</organism>
<dbReference type="HOGENOM" id="CLU_2333797_0_0_1"/>
<reference evidence="1 2" key="1">
    <citation type="journal article" date="2012" name="Eukaryot. Cell">
        <title>Genome sequence of the fungus Glarea lozoyensis: the first genome sequence of a species from the Helotiaceae family.</title>
        <authorList>
            <person name="Youssar L."/>
            <person name="Gruening B.A."/>
            <person name="Erxleben A."/>
            <person name="Guenther S."/>
            <person name="Huettel W."/>
        </authorList>
    </citation>
    <scope>NUCLEOTIDE SEQUENCE [LARGE SCALE GENOMIC DNA]</scope>
    <source>
        <strain evidence="2">ATCC 74030 / MF5533</strain>
    </source>
</reference>
<gene>
    <name evidence="1" type="ORF">M7I_7230</name>
</gene>
<dbReference type="EMBL" id="AGUE01000211">
    <property type="protein sequence ID" value="EHK97087.1"/>
    <property type="molecule type" value="Genomic_DNA"/>
</dbReference>
<dbReference type="InParanoid" id="H0EWQ7"/>
<dbReference type="Proteomes" id="UP000005446">
    <property type="component" value="Unassembled WGS sequence"/>
</dbReference>
<evidence type="ECO:0000313" key="1">
    <source>
        <dbReference type="EMBL" id="EHK97087.1"/>
    </source>
</evidence>
<evidence type="ECO:0000313" key="2">
    <source>
        <dbReference type="Proteomes" id="UP000005446"/>
    </source>
</evidence>
<sequence length="98" mass="11159">MMTFLSGLEDLVTNLPYFKLNCQAYKAPEKEYLREVSLLINYLKLQVSSCCCNHAQMRICHKLCQDRKVTVSILIQSRVKIGSVAHDLADDIKGQVPE</sequence>
<dbReference type="AlphaFoldDB" id="H0EWQ7"/>
<name>H0EWQ7_GLAL7</name>
<accession>H0EWQ7</accession>
<protein>
    <submittedName>
        <fullName evidence="1">Uncharacterized protein</fullName>
    </submittedName>
</protein>
<comment type="caution">
    <text evidence="1">The sequence shown here is derived from an EMBL/GenBank/DDBJ whole genome shotgun (WGS) entry which is preliminary data.</text>
</comment>
<keyword evidence="2" id="KW-1185">Reference proteome</keyword>
<proteinExistence type="predicted"/>